<dbReference type="RefSeq" id="XP_024582545.1">
    <property type="nucleotide sequence ID" value="XM_024717004.1"/>
</dbReference>
<organism evidence="1 2">
    <name type="scientific">Plasmopara halstedii</name>
    <name type="common">Downy mildew of sunflower</name>
    <dbReference type="NCBI Taxonomy" id="4781"/>
    <lineage>
        <taxon>Eukaryota</taxon>
        <taxon>Sar</taxon>
        <taxon>Stramenopiles</taxon>
        <taxon>Oomycota</taxon>
        <taxon>Peronosporomycetes</taxon>
        <taxon>Peronosporales</taxon>
        <taxon>Peronosporaceae</taxon>
        <taxon>Plasmopara</taxon>
    </lineage>
</organism>
<dbReference type="EMBL" id="CCYD01002047">
    <property type="protein sequence ID" value="CEG46176.1"/>
    <property type="molecule type" value="Genomic_DNA"/>
</dbReference>
<sequence>MEAALIDWWLSKFGKLVDALMDPVLQKWYTTLQKGDYAKDDLFLRAYARENFEEEEADLIAASETAGGLVSEMAMSILGIRRADEEFEKLGLDKATNIKAIMKHKNLTVWLAKVKKLGWNPVKLLLPKLKAVSSDKEILVECFSANRLPNELRGKLQDAVFDQWAGKSGSVVLKDLGLDKAGDELFSQELILSWADYMWRLYPKTAPTEMARVLWGQYKHKLIALVARAEESDNELVGALARDIAAAVNHYASEILPGPEVPPPVAPLPDI</sequence>
<dbReference type="Proteomes" id="UP000054928">
    <property type="component" value="Unassembled WGS sequence"/>
</dbReference>
<evidence type="ECO:0000313" key="1">
    <source>
        <dbReference type="EMBL" id="CEG46176.1"/>
    </source>
</evidence>
<accession>A0A0P1AX72</accession>
<proteinExistence type="predicted"/>
<reference evidence="2" key="1">
    <citation type="submission" date="2014-09" db="EMBL/GenBank/DDBJ databases">
        <authorList>
            <person name="Sharma Rahul"/>
            <person name="Thines Marco"/>
        </authorList>
    </citation>
    <scope>NUCLEOTIDE SEQUENCE [LARGE SCALE GENOMIC DNA]</scope>
</reference>
<dbReference type="GeneID" id="36397646"/>
<keyword evidence="2" id="KW-1185">Reference proteome</keyword>
<name>A0A0P1AX72_PLAHL</name>
<protein>
    <submittedName>
        <fullName evidence="1">Uncharacterized protein</fullName>
    </submittedName>
</protein>
<dbReference type="OrthoDB" id="90111at2759"/>
<dbReference type="AlphaFoldDB" id="A0A0P1AX72"/>
<evidence type="ECO:0000313" key="2">
    <source>
        <dbReference type="Proteomes" id="UP000054928"/>
    </source>
</evidence>